<reference evidence="1 2" key="1">
    <citation type="submission" date="2019-07" db="EMBL/GenBank/DDBJ databases">
        <authorList>
            <person name="Jastrzebski P J."/>
            <person name="Paukszto L."/>
            <person name="Jastrzebski P J."/>
        </authorList>
    </citation>
    <scope>NUCLEOTIDE SEQUENCE [LARGE SCALE GENOMIC DNA]</scope>
    <source>
        <strain evidence="1 2">WMS-il1</strain>
    </source>
</reference>
<keyword evidence="2" id="KW-1185">Reference proteome</keyword>
<sequence length="52" mass="6182">MPKPLSISKSCPLDHRINQICRLRRQKVDFYTLSSIRTHKSLNMVKFLKCFC</sequence>
<organism evidence="1 2">
    <name type="scientific">Hymenolepis diminuta</name>
    <name type="common">Rat tapeworm</name>
    <dbReference type="NCBI Taxonomy" id="6216"/>
    <lineage>
        <taxon>Eukaryota</taxon>
        <taxon>Metazoa</taxon>
        <taxon>Spiralia</taxon>
        <taxon>Lophotrochozoa</taxon>
        <taxon>Platyhelminthes</taxon>
        <taxon>Cestoda</taxon>
        <taxon>Eucestoda</taxon>
        <taxon>Cyclophyllidea</taxon>
        <taxon>Hymenolepididae</taxon>
        <taxon>Hymenolepis</taxon>
    </lineage>
</organism>
<protein>
    <submittedName>
        <fullName evidence="1">Uncharacterized protein</fullName>
    </submittedName>
</protein>
<gene>
    <name evidence="1" type="ORF">WMSIL1_LOCUS4496</name>
</gene>
<dbReference type="Proteomes" id="UP000321570">
    <property type="component" value="Unassembled WGS sequence"/>
</dbReference>
<accession>A0A564YA52</accession>
<evidence type="ECO:0000313" key="2">
    <source>
        <dbReference type="Proteomes" id="UP000321570"/>
    </source>
</evidence>
<dbReference type="EMBL" id="CABIJS010000123">
    <property type="protein sequence ID" value="VUZ44142.1"/>
    <property type="molecule type" value="Genomic_DNA"/>
</dbReference>
<evidence type="ECO:0000313" key="1">
    <source>
        <dbReference type="EMBL" id="VUZ44142.1"/>
    </source>
</evidence>
<name>A0A564YA52_HYMDI</name>
<dbReference type="AlphaFoldDB" id="A0A564YA52"/>
<proteinExistence type="predicted"/>